<dbReference type="InterPro" id="IPR044730">
    <property type="entry name" value="RNase_H-like_dom_plant"/>
</dbReference>
<name>A0A6A2Y3N4_HIBSY</name>
<dbReference type="CDD" id="cd06222">
    <property type="entry name" value="RNase_H_like"/>
    <property type="match status" value="1"/>
</dbReference>
<dbReference type="EMBL" id="VEPZ02001337">
    <property type="protein sequence ID" value="KAE8678390.1"/>
    <property type="molecule type" value="Genomic_DNA"/>
</dbReference>
<dbReference type="InterPro" id="IPR036397">
    <property type="entry name" value="RNaseH_sf"/>
</dbReference>
<sequence>MSEVLPTHIETRNCPFVWKSLARVWGFIRDNVCWSIGDGRGTLFWEYNWIQGTQLLAKVTDPACPINPFAVVRDYNKDNGEWDTSLLSLHLDEDTVKHITAIIPLSDDMGLDSEAYDWRHIFGVLLWRLWKLRNHFVFNGQNIQRWKPPIAGTFKLNTVGAVDPRTMDAMGGVLRDSNGQWVIGFHRNIGRCSIFHAELWALLDGLTLAWDQGMRDIEVELDNKDAVETINNPPHLCEVPIIRRIRQLIRNQRNIKLSYVRREANGVADALAHHGRNQSLGLDIFHRMPIEIEGAFMPIYL</sequence>
<dbReference type="InterPro" id="IPR053151">
    <property type="entry name" value="RNase_H-like"/>
</dbReference>
<dbReference type="Proteomes" id="UP000436088">
    <property type="component" value="Unassembled WGS sequence"/>
</dbReference>
<evidence type="ECO:0000313" key="3">
    <source>
        <dbReference type="Proteomes" id="UP000436088"/>
    </source>
</evidence>
<dbReference type="GO" id="GO:0003676">
    <property type="term" value="F:nucleic acid binding"/>
    <property type="evidence" value="ECO:0007669"/>
    <property type="project" value="InterPro"/>
</dbReference>
<gene>
    <name evidence="2" type="ORF">F3Y22_tig00111427pilonHSYRG00696</name>
</gene>
<dbReference type="Pfam" id="PF13456">
    <property type="entry name" value="RVT_3"/>
    <property type="match status" value="1"/>
</dbReference>
<dbReference type="GO" id="GO:0004523">
    <property type="term" value="F:RNA-DNA hybrid ribonuclease activity"/>
    <property type="evidence" value="ECO:0007669"/>
    <property type="project" value="InterPro"/>
</dbReference>
<feature type="domain" description="RNase H type-1" evidence="1">
    <location>
        <begin position="169"/>
        <end position="274"/>
    </location>
</feature>
<dbReference type="SUPFAM" id="SSF53098">
    <property type="entry name" value="Ribonuclease H-like"/>
    <property type="match status" value="1"/>
</dbReference>
<evidence type="ECO:0000313" key="2">
    <source>
        <dbReference type="EMBL" id="KAE8678390.1"/>
    </source>
</evidence>
<dbReference type="InterPro" id="IPR002156">
    <property type="entry name" value="RNaseH_domain"/>
</dbReference>
<dbReference type="PANTHER" id="PTHR47723">
    <property type="entry name" value="OS05G0353850 PROTEIN"/>
    <property type="match status" value="1"/>
</dbReference>
<proteinExistence type="predicted"/>
<evidence type="ECO:0000259" key="1">
    <source>
        <dbReference type="Pfam" id="PF13456"/>
    </source>
</evidence>
<comment type="caution">
    <text evidence="2">The sequence shown here is derived from an EMBL/GenBank/DDBJ whole genome shotgun (WGS) entry which is preliminary data.</text>
</comment>
<dbReference type="AlphaFoldDB" id="A0A6A2Y3N4"/>
<organism evidence="2 3">
    <name type="scientific">Hibiscus syriacus</name>
    <name type="common">Rose of Sharon</name>
    <dbReference type="NCBI Taxonomy" id="106335"/>
    <lineage>
        <taxon>Eukaryota</taxon>
        <taxon>Viridiplantae</taxon>
        <taxon>Streptophyta</taxon>
        <taxon>Embryophyta</taxon>
        <taxon>Tracheophyta</taxon>
        <taxon>Spermatophyta</taxon>
        <taxon>Magnoliopsida</taxon>
        <taxon>eudicotyledons</taxon>
        <taxon>Gunneridae</taxon>
        <taxon>Pentapetalae</taxon>
        <taxon>rosids</taxon>
        <taxon>malvids</taxon>
        <taxon>Malvales</taxon>
        <taxon>Malvaceae</taxon>
        <taxon>Malvoideae</taxon>
        <taxon>Hibiscus</taxon>
    </lineage>
</organism>
<keyword evidence="3" id="KW-1185">Reference proteome</keyword>
<dbReference type="PANTHER" id="PTHR47723:SF19">
    <property type="entry name" value="POLYNUCLEOTIDYL TRANSFERASE, RIBONUCLEASE H-LIKE SUPERFAMILY PROTEIN"/>
    <property type="match status" value="1"/>
</dbReference>
<protein>
    <recommendedName>
        <fullName evidence="1">RNase H type-1 domain-containing protein</fullName>
    </recommendedName>
</protein>
<dbReference type="InterPro" id="IPR012337">
    <property type="entry name" value="RNaseH-like_sf"/>
</dbReference>
<dbReference type="Gene3D" id="3.30.420.10">
    <property type="entry name" value="Ribonuclease H-like superfamily/Ribonuclease H"/>
    <property type="match status" value="1"/>
</dbReference>
<reference evidence="2" key="1">
    <citation type="submission" date="2019-09" db="EMBL/GenBank/DDBJ databases">
        <title>Draft genome information of white flower Hibiscus syriacus.</title>
        <authorList>
            <person name="Kim Y.-M."/>
        </authorList>
    </citation>
    <scope>NUCLEOTIDE SEQUENCE [LARGE SCALE GENOMIC DNA]</scope>
    <source>
        <strain evidence="2">YM2019G1</strain>
    </source>
</reference>
<accession>A0A6A2Y3N4</accession>